<evidence type="ECO:0000313" key="16">
    <source>
        <dbReference type="Proteomes" id="UP000623687"/>
    </source>
</evidence>
<dbReference type="FunFam" id="3.40.50.300:FF:000385">
    <property type="entry name" value="Structural maintenance of chromosomes 2"/>
    <property type="match status" value="1"/>
</dbReference>
<evidence type="ECO:0000256" key="11">
    <source>
        <dbReference type="PIRNR" id="PIRNR005719"/>
    </source>
</evidence>
<evidence type="ECO:0000256" key="4">
    <source>
        <dbReference type="ARBA" id="ARBA00022741"/>
    </source>
</evidence>
<feature type="domain" description="SMC hinge" evidence="14">
    <location>
        <begin position="523"/>
        <end position="644"/>
    </location>
</feature>
<dbReference type="InterPro" id="IPR010935">
    <property type="entry name" value="SMC_hinge"/>
</dbReference>
<dbReference type="GO" id="GO:0007076">
    <property type="term" value="P:mitotic chromosome condensation"/>
    <property type="evidence" value="ECO:0007669"/>
    <property type="project" value="UniProtKB-ARBA"/>
</dbReference>
<protein>
    <recommendedName>
        <fullName evidence="11">Structural maintenance of chromosomes protein</fullName>
    </recommendedName>
</protein>
<dbReference type="GO" id="GO:0005694">
    <property type="term" value="C:chromosome"/>
    <property type="evidence" value="ECO:0007669"/>
    <property type="project" value="InterPro"/>
</dbReference>
<keyword evidence="5" id="KW-0498">Mitosis</keyword>
<evidence type="ECO:0000256" key="2">
    <source>
        <dbReference type="ARBA" id="ARBA00005231"/>
    </source>
</evidence>
<dbReference type="PANTHER" id="PTHR43977">
    <property type="entry name" value="STRUCTURAL MAINTENANCE OF CHROMOSOMES PROTEIN 3"/>
    <property type="match status" value="1"/>
</dbReference>
<feature type="coiled-coil region" evidence="12">
    <location>
        <begin position="745"/>
        <end position="989"/>
    </location>
</feature>
<dbReference type="PIRSF" id="PIRSF005719">
    <property type="entry name" value="SMC"/>
    <property type="match status" value="1"/>
</dbReference>
<evidence type="ECO:0000256" key="7">
    <source>
        <dbReference type="ARBA" id="ARBA00023054"/>
    </source>
</evidence>
<evidence type="ECO:0000259" key="14">
    <source>
        <dbReference type="SMART" id="SM00968"/>
    </source>
</evidence>
<organism evidence="15 16">
    <name type="scientific">Pleurotus ostreatus</name>
    <name type="common">Oyster mushroom</name>
    <name type="synonym">White-rot fungus</name>
    <dbReference type="NCBI Taxonomy" id="5322"/>
    <lineage>
        <taxon>Eukaryota</taxon>
        <taxon>Fungi</taxon>
        <taxon>Dikarya</taxon>
        <taxon>Basidiomycota</taxon>
        <taxon>Agaricomycotina</taxon>
        <taxon>Agaricomycetes</taxon>
        <taxon>Agaricomycetidae</taxon>
        <taxon>Agaricales</taxon>
        <taxon>Pleurotineae</taxon>
        <taxon>Pleurotaceae</taxon>
        <taxon>Pleurotus</taxon>
    </lineage>
</organism>
<keyword evidence="16" id="KW-1185">Reference proteome</keyword>
<dbReference type="RefSeq" id="XP_036625688.1">
    <property type="nucleotide sequence ID" value="XM_036772042.1"/>
</dbReference>
<keyword evidence="8" id="KW-0226">DNA condensation</keyword>
<dbReference type="GO" id="GO:0051301">
    <property type="term" value="P:cell division"/>
    <property type="evidence" value="ECO:0007669"/>
    <property type="project" value="UniProtKB-KW"/>
</dbReference>
<keyword evidence="10" id="KW-0131">Cell cycle</keyword>
<evidence type="ECO:0000256" key="13">
    <source>
        <dbReference type="SAM" id="MobiDB-lite"/>
    </source>
</evidence>
<evidence type="ECO:0000256" key="6">
    <source>
        <dbReference type="ARBA" id="ARBA00022840"/>
    </source>
</evidence>
<keyword evidence="6" id="KW-0067">ATP-binding</keyword>
<dbReference type="Gene3D" id="1.20.1060.20">
    <property type="match status" value="1"/>
</dbReference>
<evidence type="ECO:0000256" key="8">
    <source>
        <dbReference type="ARBA" id="ARBA00023067"/>
    </source>
</evidence>
<dbReference type="SUPFAM" id="SSF52540">
    <property type="entry name" value="P-loop containing nucleoside triphosphate hydrolases"/>
    <property type="match status" value="1"/>
</dbReference>
<dbReference type="AlphaFoldDB" id="A0A8H7DKF5"/>
<keyword evidence="9 11" id="KW-0539">Nucleus</keyword>
<dbReference type="Pfam" id="PF02463">
    <property type="entry name" value="SMC_N"/>
    <property type="match status" value="1"/>
</dbReference>
<gene>
    <name evidence="15" type="primary">SMC2</name>
    <name evidence="15" type="ORF">PC9H_002403</name>
</gene>
<evidence type="ECO:0000256" key="1">
    <source>
        <dbReference type="ARBA" id="ARBA00004123"/>
    </source>
</evidence>
<comment type="similarity">
    <text evidence="2">Belongs to the SMC family. SMC2 subfamily.</text>
</comment>
<accession>A0A8H7DKF5</accession>
<dbReference type="Pfam" id="PF06470">
    <property type="entry name" value="SMC_hinge"/>
    <property type="match status" value="1"/>
</dbReference>
<evidence type="ECO:0000256" key="12">
    <source>
        <dbReference type="SAM" id="Coils"/>
    </source>
</evidence>
<dbReference type="SUPFAM" id="SSF75553">
    <property type="entry name" value="Smc hinge domain"/>
    <property type="match status" value="1"/>
</dbReference>
<dbReference type="CDD" id="cd03273">
    <property type="entry name" value="ABC_SMC2_euk"/>
    <property type="match status" value="1"/>
</dbReference>
<keyword evidence="7 12" id="KW-0175">Coiled coil</keyword>
<evidence type="ECO:0000256" key="9">
    <source>
        <dbReference type="ARBA" id="ARBA00023242"/>
    </source>
</evidence>
<sequence length="1209" mass="135901">MRIEELILEGFKSYPVRTQITGWDPSFNAITGLNGSGKSNILDAICFVLGMTNMSQMRAQNQPDLIYKRGQAGIAKASVTIVFDNSDREKSPVGYEQFKQITVTRQIALPNVTKYLLNGHKAQQQAIHTLFQAVQLNINNPNFLIMQGKITKVLNMRPQEILGMVEEAAGTRMFEERKDKAQRTMAKKEKRVHEITSLLAEEISPKLEKLRHEKRSFIQYQKACDQLEHLGRVLRAWEWVTGNERIESKSREIAEKEALGKEIERDKKKYAKECAEADKAMQNVAKKRDEEMKKGGKLKKQEEEVAELDKLLVKLKTNVDIQNGNVKDEEERISTLEGELKELENSLVEKQKEVESITAAFKIVDDEHKSRQTKLTSAEELLQSLLTGLSSSNRNGGGGGYMGQLADAKARIAQAAAEEEQCRVKLVMHEKELKALGARWKSMEKEAKDGEKQLEKKRREVEEVTAKLAACGWDADKENEGEANLRRIQGELRGLKDNHDRLLSNLSQLAFNYTPPYPNFPTSAVLGPVASLISLPPEQHKKAFALEICAGGKLWQVVVEDERVGKEVLEKGNLRKRVTMIPLNRVRPMRLSAQKLQAANRLTPGKVDAALSLVNYSERVEPAIAHVFSDNLICSDTATAKALTFNNAVGVRSVTLDGDIYDPSGTLTGGSAPASSNNILIRAGELGECKRKMEAKEEEFRVAGNAWEGDAGRRKRDVWKALAREREMKEHEMKLLVEQVESSNAARLGTQIEELKQTILDLQKALQSANDIQKEAKEECKKLERDMAEFKDNKEGKIDELKADIAKQKSTLQKHSVALKTQQKDLQTAKLELEQIEGDIEAAQAGIVEARAGVEKIQKEIGKLDKEYKKTAALHAAAEEKLLEERATLSRFDNELKELDQVIRSKKEAISEADLQLKKTEHELQALAKEKAAATNKVADLEQQHPWIEEDKETFGKPGSPYDFKSMDMKQQREEARKLEEAQKGMKKKVNPKVLNMIDSVEKRETSLKKNLATVMKDKEKIEATIAELDRYKRDALQKTWEKVDGDFGGIFAELLPGNFAKLQPPDGQDLMDGLEVKVRLGSVWKQSLTELSGGQRSLIALSLIMALLQFKPAPMYILDEIDAALDLSHTQHIGQLFRTRFKGSQFIVVSLKEGLFTNANVLFRTRFNDGISIVERTAHRSTSALYNNGQEDDENAGNGRRRRIATAS</sequence>
<dbReference type="SMART" id="SM00968">
    <property type="entry name" value="SMC_hinge"/>
    <property type="match status" value="1"/>
</dbReference>
<keyword evidence="4" id="KW-0547">Nucleotide-binding</keyword>
<comment type="caution">
    <text evidence="15">The sequence shown here is derived from an EMBL/GenBank/DDBJ whole genome shotgun (WGS) entry which is preliminary data.</text>
</comment>
<dbReference type="InterPro" id="IPR027120">
    <property type="entry name" value="Smc2_ABC"/>
</dbReference>
<name>A0A8H7DKF5_PLEOS</name>
<evidence type="ECO:0000256" key="10">
    <source>
        <dbReference type="ARBA" id="ARBA00023306"/>
    </source>
</evidence>
<feature type="coiled-coil region" evidence="12">
    <location>
        <begin position="246"/>
        <end position="360"/>
    </location>
</feature>
<dbReference type="Gene3D" id="3.30.70.1620">
    <property type="match status" value="1"/>
</dbReference>
<feature type="region of interest" description="Disordered" evidence="13">
    <location>
        <begin position="1185"/>
        <end position="1209"/>
    </location>
</feature>
<dbReference type="GeneID" id="59372244"/>
<dbReference type="FunFam" id="3.40.50.300:FF:000278">
    <property type="entry name" value="Structural maintenance of chromosomes 2"/>
    <property type="match status" value="1"/>
</dbReference>
<dbReference type="InterPro" id="IPR003395">
    <property type="entry name" value="RecF/RecN/SMC_N"/>
</dbReference>
<proteinExistence type="inferred from homology"/>
<dbReference type="Gene3D" id="3.40.50.300">
    <property type="entry name" value="P-loop containing nucleotide triphosphate hydrolases"/>
    <property type="match status" value="2"/>
</dbReference>
<feature type="coiled-coil region" evidence="12">
    <location>
        <begin position="405"/>
        <end position="505"/>
    </location>
</feature>
<dbReference type="OrthoDB" id="10255539at2759"/>
<dbReference type="EMBL" id="JACETU010000011">
    <property type="protein sequence ID" value="KAF7416141.1"/>
    <property type="molecule type" value="Genomic_DNA"/>
</dbReference>
<evidence type="ECO:0000313" key="15">
    <source>
        <dbReference type="EMBL" id="KAF7416141.1"/>
    </source>
</evidence>
<evidence type="ECO:0000256" key="5">
    <source>
        <dbReference type="ARBA" id="ARBA00022776"/>
    </source>
</evidence>
<comment type="subcellular location">
    <subcellularLocation>
        <location evidence="1 11">Nucleus</location>
    </subcellularLocation>
</comment>
<feature type="compositionally biased region" description="Basic residues" evidence="13">
    <location>
        <begin position="1200"/>
        <end position="1209"/>
    </location>
</feature>
<keyword evidence="3" id="KW-0132">Cell division</keyword>
<dbReference type="GO" id="GO:0005524">
    <property type="term" value="F:ATP binding"/>
    <property type="evidence" value="ECO:0007669"/>
    <property type="project" value="UniProtKB-KW"/>
</dbReference>
<dbReference type="InterPro" id="IPR024704">
    <property type="entry name" value="SMC"/>
</dbReference>
<dbReference type="InterPro" id="IPR027417">
    <property type="entry name" value="P-loop_NTPase"/>
</dbReference>
<dbReference type="VEuPathDB" id="FungiDB:PC9H_002403"/>
<dbReference type="GO" id="GO:0005634">
    <property type="term" value="C:nucleus"/>
    <property type="evidence" value="ECO:0007669"/>
    <property type="project" value="UniProtKB-SubCell"/>
</dbReference>
<dbReference type="GO" id="GO:0016887">
    <property type="term" value="F:ATP hydrolysis activity"/>
    <property type="evidence" value="ECO:0007669"/>
    <property type="project" value="InterPro"/>
</dbReference>
<evidence type="ECO:0000256" key="3">
    <source>
        <dbReference type="ARBA" id="ARBA00022618"/>
    </source>
</evidence>
<dbReference type="InterPro" id="IPR036277">
    <property type="entry name" value="SMC_hinge_sf"/>
</dbReference>
<dbReference type="Proteomes" id="UP000623687">
    <property type="component" value="Unassembled WGS sequence"/>
</dbReference>
<reference evidence="15" key="1">
    <citation type="submission" date="2019-07" db="EMBL/GenBank/DDBJ databases">
        <authorList>
            <person name="Palmer J.M."/>
        </authorList>
    </citation>
    <scope>NUCLEOTIDE SEQUENCE</scope>
    <source>
        <strain evidence="15">PC9</strain>
    </source>
</reference>